<evidence type="ECO:0000256" key="4">
    <source>
        <dbReference type="ARBA" id="ARBA00022989"/>
    </source>
</evidence>
<proteinExistence type="predicted"/>
<dbReference type="GO" id="GO:0044781">
    <property type="term" value="P:bacterial-type flagellum organization"/>
    <property type="evidence" value="ECO:0007669"/>
    <property type="project" value="InterPro"/>
</dbReference>
<keyword evidence="8" id="KW-0732">Signal</keyword>
<evidence type="ECO:0000313" key="10">
    <source>
        <dbReference type="Proteomes" id="UP000075430"/>
    </source>
</evidence>
<name>A0A150FAC7_9BACI</name>
<comment type="caution">
    <text evidence="9">The sequence shown here is derived from an EMBL/GenBank/DDBJ whole genome shotgun (WGS) entry which is preliminary data.</text>
</comment>
<keyword evidence="10" id="KW-1185">Reference proteome</keyword>
<evidence type="ECO:0000256" key="7">
    <source>
        <dbReference type="SAM" id="Phobius"/>
    </source>
</evidence>
<keyword evidence="9" id="KW-0966">Cell projection</keyword>
<keyword evidence="9" id="KW-0969">Cilium</keyword>
<evidence type="ECO:0000256" key="6">
    <source>
        <dbReference type="SAM" id="MobiDB-lite"/>
    </source>
</evidence>
<evidence type="ECO:0000256" key="1">
    <source>
        <dbReference type="ARBA" id="ARBA00004236"/>
    </source>
</evidence>
<dbReference type="AlphaFoldDB" id="A0A150FAC7"/>
<evidence type="ECO:0000313" key="9">
    <source>
        <dbReference type="EMBL" id="KXZ22180.1"/>
    </source>
</evidence>
<dbReference type="GO" id="GO:0016020">
    <property type="term" value="C:membrane"/>
    <property type="evidence" value="ECO:0007669"/>
    <property type="project" value="InterPro"/>
</dbReference>
<evidence type="ECO:0000256" key="3">
    <source>
        <dbReference type="ARBA" id="ARBA00022692"/>
    </source>
</evidence>
<keyword evidence="3 7" id="KW-0812">Transmembrane</keyword>
<comment type="subcellular location">
    <subcellularLocation>
        <location evidence="1">Cell membrane</location>
    </subcellularLocation>
</comment>
<organism evidence="9 10">
    <name type="scientific">Bacillus nakamurai</name>
    <dbReference type="NCBI Taxonomy" id="1793963"/>
    <lineage>
        <taxon>Bacteria</taxon>
        <taxon>Bacillati</taxon>
        <taxon>Bacillota</taxon>
        <taxon>Bacilli</taxon>
        <taxon>Bacillales</taxon>
        <taxon>Bacillaceae</taxon>
        <taxon>Bacillus</taxon>
    </lineage>
</organism>
<keyword evidence="9" id="KW-0282">Flagellum</keyword>
<dbReference type="STRING" id="1793963.AXI58_09295"/>
<accession>A0A150FAC7</accession>
<evidence type="ECO:0000256" key="8">
    <source>
        <dbReference type="SAM" id="SignalP"/>
    </source>
</evidence>
<evidence type="ECO:0000256" key="2">
    <source>
        <dbReference type="ARBA" id="ARBA00022475"/>
    </source>
</evidence>
<keyword evidence="2" id="KW-1003">Cell membrane</keyword>
<dbReference type="Pfam" id="PF04347">
    <property type="entry name" value="FliO"/>
    <property type="match status" value="1"/>
</dbReference>
<dbReference type="RefSeq" id="WP_061520530.1">
    <property type="nucleotide sequence ID" value="NZ_JARLZY010000019.1"/>
</dbReference>
<gene>
    <name evidence="9" type="ORF">AXI58_09295</name>
</gene>
<sequence>MKKSHGLLALICCFVLLNVHPFAAFAAKSDNSTVNEWFDKQSTNKTEKKSDKTKQTADDEIGDASASSVSAFDFVKMIAALLFVILLIYGFVKLMNKRNRLLKPFQYVENIGGTSVGQNRSVQLIKVGNSVLVVGVGDTIQLLKEIEDEKEREAILRQYEEAMSSKMEWPKIVSPRKDSEKKPQTMLPSFSKALKEQLNELKQNRSEGKKKGPYHHE</sequence>
<reference evidence="10" key="1">
    <citation type="submission" date="2016-02" db="EMBL/GenBank/DDBJ databases">
        <authorList>
            <person name="Dunlap C."/>
        </authorList>
    </citation>
    <scope>NUCLEOTIDE SEQUENCE [LARGE SCALE GENOMIC DNA]</scope>
    <source>
        <strain evidence="10">NRRL B-41092</strain>
    </source>
</reference>
<feature type="region of interest" description="Disordered" evidence="6">
    <location>
        <begin position="170"/>
        <end position="217"/>
    </location>
</feature>
<feature type="signal peptide" evidence="8">
    <location>
        <begin position="1"/>
        <end position="26"/>
    </location>
</feature>
<dbReference type="NCBIfam" id="NF009951">
    <property type="entry name" value="PRK13415.1"/>
    <property type="match status" value="1"/>
</dbReference>
<dbReference type="EMBL" id="LSBA01000005">
    <property type="protein sequence ID" value="KXZ22180.1"/>
    <property type="molecule type" value="Genomic_DNA"/>
</dbReference>
<dbReference type="Proteomes" id="UP000075430">
    <property type="component" value="Unassembled WGS sequence"/>
</dbReference>
<dbReference type="OrthoDB" id="2376965at2"/>
<evidence type="ECO:0000256" key="5">
    <source>
        <dbReference type="ARBA" id="ARBA00023136"/>
    </source>
</evidence>
<protein>
    <submittedName>
        <fullName evidence="9">Flagella biosynthesis protein FliZ</fullName>
    </submittedName>
</protein>
<feature type="chain" id="PRO_5007561506" evidence="8">
    <location>
        <begin position="27"/>
        <end position="217"/>
    </location>
</feature>
<feature type="compositionally biased region" description="Basic and acidic residues" evidence="6">
    <location>
        <begin position="193"/>
        <end position="217"/>
    </location>
</feature>
<keyword evidence="4 7" id="KW-1133">Transmembrane helix</keyword>
<feature type="transmembrane region" description="Helical" evidence="7">
    <location>
        <begin position="74"/>
        <end position="92"/>
    </location>
</feature>
<keyword evidence="5 7" id="KW-0472">Membrane</keyword>
<dbReference type="InterPro" id="IPR022781">
    <property type="entry name" value="Flagellar_biosynth_FliO"/>
</dbReference>